<evidence type="ECO:0000313" key="1">
    <source>
        <dbReference type="EMBL" id="KAI1875283.1"/>
    </source>
</evidence>
<keyword evidence="2" id="KW-1185">Reference proteome</keyword>
<protein>
    <submittedName>
        <fullName evidence="1">Uncharacterized protein</fullName>
    </submittedName>
</protein>
<dbReference type="EMBL" id="JAFIMR010000008">
    <property type="protein sequence ID" value="KAI1875283.1"/>
    <property type="molecule type" value="Genomic_DNA"/>
</dbReference>
<name>A0A9P9WQT1_9PEZI</name>
<proteinExistence type="predicted"/>
<comment type="caution">
    <text evidence="1">The sequence shown here is derived from an EMBL/GenBank/DDBJ whole genome shotgun (WGS) entry which is preliminary data.</text>
</comment>
<dbReference type="Proteomes" id="UP000829685">
    <property type="component" value="Unassembled WGS sequence"/>
</dbReference>
<sequence length="541" mass="60222">MTGPRTLFRHIFKDRAVDIDQMWICDQANKSFPHLFYSLGTWSYANALECDNTDGSATRTHCNIPDEKTTSFSGKYSTPYWNTKSPEIISPGPVPANASDSPPWNETPCIGLSFSYPNWDVDKLTYSGEHVEFSLRNHANNQSSRCSFERRDSSSEHWVTCDNSTQALFNEQTQQLHVNQTWQCSIKNYAEPITFNAFGNATLKLNCQQAGSCSAAHTVIKGSLTEPIEFTPNVAPKGVNYPGCLQNSESPSWEVTYLLWRETFRNNRNVGTVDAVFKNNANGVTISCSGQGEELNIIGSEDHERWWGCDLIEREAFPKYQIASKIKLNPVTRQFAISQPWWCNADRDASPAKFIGEGRIDVPFSCAWTNSSSTSPGSDTTCPISNSTGWNCTQTCTIGSTLLMPGFITNKTNLSSTEFVEPAPSGYSCTIGSVLSPKWRIPWSTLTPFWGSPLFPNATETLVSFNLQNMVLGGFAAAAHSDVGMTPLLPGSDPDRWFDCVDNVGKSVPTVLECQWQFDLKTGYFAIRQSWYCDDKDPEHP</sequence>
<evidence type="ECO:0000313" key="2">
    <source>
        <dbReference type="Proteomes" id="UP000829685"/>
    </source>
</evidence>
<reference evidence="1" key="1">
    <citation type="submission" date="2021-03" db="EMBL/GenBank/DDBJ databases">
        <title>Revisited historic fungal species revealed as producer of novel bioactive compounds through whole genome sequencing and comparative genomics.</title>
        <authorList>
            <person name="Vignolle G.A."/>
            <person name="Hochenegger N."/>
            <person name="Mach R.L."/>
            <person name="Mach-Aigner A.R."/>
            <person name="Javad Rahimi M."/>
            <person name="Salim K.A."/>
            <person name="Chan C.M."/>
            <person name="Lim L.B.L."/>
            <person name="Cai F."/>
            <person name="Druzhinina I.S."/>
            <person name="U'Ren J.M."/>
            <person name="Derntl C."/>
        </authorList>
    </citation>
    <scope>NUCLEOTIDE SEQUENCE</scope>
    <source>
        <strain evidence="1">TUCIM 5799</strain>
    </source>
</reference>
<accession>A0A9P9WQT1</accession>
<gene>
    <name evidence="1" type="ORF">JX265_004341</name>
</gene>
<dbReference type="AlphaFoldDB" id="A0A9P9WQT1"/>
<organism evidence="1 2">
    <name type="scientific">Neoarthrinium moseri</name>
    <dbReference type="NCBI Taxonomy" id="1658444"/>
    <lineage>
        <taxon>Eukaryota</taxon>
        <taxon>Fungi</taxon>
        <taxon>Dikarya</taxon>
        <taxon>Ascomycota</taxon>
        <taxon>Pezizomycotina</taxon>
        <taxon>Sordariomycetes</taxon>
        <taxon>Xylariomycetidae</taxon>
        <taxon>Amphisphaeriales</taxon>
        <taxon>Apiosporaceae</taxon>
        <taxon>Neoarthrinium</taxon>
    </lineage>
</organism>